<reference evidence="2" key="1">
    <citation type="journal article" date="2021" name="Nat. Commun.">
        <title>Genetic determinants of endophytism in the Arabidopsis root mycobiome.</title>
        <authorList>
            <person name="Mesny F."/>
            <person name="Miyauchi S."/>
            <person name="Thiergart T."/>
            <person name="Pickel B."/>
            <person name="Atanasova L."/>
            <person name="Karlsson M."/>
            <person name="Huettel B."/>
            <person name="Barry K.W."/>
            <person name="Haridas S."/>
            <person name="Chen C."/>
            <person name="Bauer D."/>
            <person name="Andreopoulos W."/>
            <person name="Pangilinan J."/>
            <person name="LaButti K."/>
            <person name="Riley R."/>
            <person name="Lipzen A."/>
            <person name="Clum A."/>
            <person name="Drula E."/>
            <person name="Henrissat B."/>
            <person name="Kohler A."/>
            <person name="Grigoriev I.V."/>
            <person name="Martin F.M."/>
            <person name="Hacquard S."/>
        </authorList>
    </citation>
    <scope>NUCLEOTIDE SEQUENCE</scope>
    <source>
        <strain evidence="2">MPI-CAGE-AT-0016</strain>
    </source>
</reference>
<organism evidence="2 3">
    <name type="scientific">Plectosphaerella cucumerina</name>
    <dbReference type="NCBI Taxonomy" id="40658"/>
    <lineage>
        <taxon>Eukaryota</taxon>
        <taxon>Fungi</taxon>
        <taxon>Dikarya</taxon>
        <taxon>Ascomycota</taxon>
        <taxon>Pezizomycotina</taxon>
        <taxon>Sordariomycetes</taxon>
        <taxon>Hypocreomycetidae</taxon>
        <taxon>Glomerellales</taxon>
        <taxon>Plectosphaerellaceae</taxon>
        <taxon>Plectosphaerella</taxon>
    </lineage>
</organism>
<name>A0A8K0X8Y7_9PEZI</name>
<evidence type="ECO:0000313" key="3">
    <source>
        <dbReference type="Proteomes" id="UP000813385"/>
    </source>
</evidence>
<feature type="region of interest" description="Disordered" evidence="1">
    <location>
        <begin position="38"/>
        <end position="61"/>
    </location>
</feature>
<feature type="region of interest" description="Disordered" evidence="1">
    <location>
        <begin position="203"/>
        <end position="229"/>
    </location>
</feature>
<gene>
    <name evidence="2" type="ORF">B0T11DRAFT_19983</name>
</gene>
<evidence type="ECO:0000313" key="2">
    <source>
        <dbReference type="EMBL" id="KAH7376337.1"/>
    </source>
</evidence>
<dbReference type="AlphaFoldDB" id="A0A8K0X8Y7"/>
<proteinExistence type="predicted"/>
<accession>A0A8K0X8Y7</accession>
<dbReference type="Proteomes" id="UP000813385">
    <property type="component" value="Unassembled WGS sequence"/>
</dbReference>
<evidence type="ECO:0000256" key="1">
    <source>
        <dbReference type="SAM" id="MobiDB-lite"/>
    </source>
</evidence>
<keyword evidence="3" id="KW-1185">Reference proteome</keyword>
<comment type="caution">
    <text evidence="2">The sequence shown here is derived from an EMBL/GenBank/DDBJ whole genome shotgun (WGS) entry which is preliminary data.</text>
</comment>
<sequence length="229" mass="24501">MVADACHAASVVSPAPTRPHLSFGDVLPAPVSLTCATGGAWSAQKHRPRAKGRTSERTSSPSLNPVEWRALFYAGDGAGPCFWFPRFKVQARTNAPGQRRGPPGAASRCHSATAPGPVLVPSLWLDRVWSVMVVKLATRAGHMSMERKKKDGTTGRRRQRCTLISQLLASISAREAGTGGLARSMYETEIHNRTDNHWGVMGGRTNDPPFNQPVLGGPRGGETSTLPAS</sequence>
<dbReference type="EMBL" id="JAGPXD010000001">
    <property type="protein sequence ID" value="KAH7376337.1"/>
    <property type="molecule type" value="Genomic_DNA"/>
</dbReference>
<protein>
    <submittedName>
        <fullName evidence="2">Uncharacterized protein</fullName>
    </submittedName>
</protein>